<sequence>MCEDDELKQIRIDLLRESDKVLGDYNRGLEVADKLQEKWANKPLFQIAVDLDRNGYIEKTRFYGAGRFSLGSLTPSGRDFLKELTNRKESNSITNIFNDKTNIQNLQQGNNNQININKKENVSKALEDMLTAMLSLKDSYIKEGNDPELIQELNNLQKLNKSKSQSSKIKIGLDKVKRILSSQATTNVISLMSVILNWFHS</sequence>
<name>A0A5B8EC90_LACAM</name>
<gene>
    <name evidence="1" type="ORF">DM298_03405</name>
</gene>
<reference evidence="1 2" key="1">
    <citation type="submission" date="2018-06" db="EMBL/GenBank/DDBJ databases">
        <title>Complete genome sequnece of Lactobacillus amylovorus PMRA3.</title>
        <authorList>
            <person name="Nam Y.-D."/>
            <person name="Chung W.-H."/>
            <person name="Park Y.S."/>
            <person name="Kang J."/>
        </authorList>
    </citation>
    <scope>NUCLEOTIDE SEQUENCE [LARGE SCALE GENOMIC DNA]</scope>
    <source>
        <strain evidence="1 2">PMRA3</strain>
    </source>
</reference>
<protein>
    <submittedName>
        <fullName evidence="1">Uncharacterized protein</fullName>
    </submittedName>
</protein>
<dbReference type="AlphaFoldDB" id="A0A5B8EC90"/>
<accession>A0A5B8EC90</accession>
<dbReference type="EMBL" id="CP029754">
    <property type="protein sequence ID" value="QDD70027.1"/>
    <property type="molecule type" value="Genomic_DNA"/>
</dbReference>
<organism evidence="1 2">
    <name type="scientific">Lactobacillus amylovorus</name>
    <dbReference type="NCBI Taxonomy" id="1604"/>
    <lineage>
        <taxon>Bacteria</taxon>
        <taxon>Bacillati</taxon>
        <taxon>Bacillota</taxon>
        <taxon>Bacilli</taxon>
        <taxon>Lactobacillales</taxon>
        <taxon>Lactobacillaceae</taxon>
        <taxon>Lactobacillus</taxon>
    </lineage>
</organism>
<evidence type="ECO:0000313" key="1">
    <source>
        <dbReference type="EMBL" id="QDD70027.1"/>
    </source>
</evidence>
<evidence type="ECO:0000313" key="2">
    <source>
        <dbReference type="Proteomes" id="UP000312326"/>
    </source>
</evidence>
<proteinExistence type="predicted"/>
<dbReference type="RefSeq" id="WP_139962149.1">
    <property type="nucleotide sequence ID" value="NZ_CP029754.1"/>
</dbReference>
<dbReference type="Proteomes" id="UP000312326">
    <property type="component" value="Chromosome"/>
</dbReference>